<proteinExistence type="predicted"/>
<evidence type="ECO:0000256" key="1">
    <source>
        <dbReference type="PROSITE-ProRule" id="PRU00047"/>
    </source>
</evidence>
<evidence type="ECO:0000313" key="5">
    <source>
        <dbReference type="RefSeq" id="XP_021330367.1"/>
    </source>
</evidence>
<dbReference type="SUPFAM" id="SSF57756">
    <property type="entry name" value="Retrovirus zinc finger-like domains"/>
    <property type="match status" value="1"/>
</dbReference>
<keyword evidence="1" id="KW-0863">Zinc-finger</keyword>
<accession>A0A8M9PGJ0</accession>
<protein>
    <recommendedName>
        <fullName evidence="3">CCHC-type domain-containing protein</fullName>
    </recommendedName>
</protein>
<dbReference type="InterPro" id="IPR001878">
    <property type="entry name" value="Znf_CCHC"/>
</dbReference>
<feature type="compositionally biased region" description="Acidic residues" evidence="2">
    <location>
        <begin position="260"/>
        <end position="272"/>
    </location>
</feature>
<dbReference type="KEGG" id="dre:108179569"/>
<dbReference type="GeneID" id="108179569"/>
<dbReference type="Proteomes" id="UP000000437">
    <property type="component" value="Chromosome 14"/>
</dbReference>
<feature type="compositionally biased region" description="Basic and acidic residues" evidence="2">
    <location>
        <begin position="196"/>
        <end position="208"/>
    </location>
</feature>
<feature type="region of interest" description="Disordered" evidence="2">
    <location>
        <begin position="196"/>
        <end position="305"/>
    </location>
</feature>
<dbReference type="GO" id="GO:0008270">
    <property type="term" value="F:zinc ion binding"/>
    <property type="evidence" value="ECO:0007669"/>
    <property type="project" value="UniProtKB-KW"/>
</dbReference>
<keyword evidence="1" id="KW-0862">Zinc</keyword>
<dbReference type="AlphaFoldDB" id="A0A8M9PGJ0"/>
<feature type="compositionally biased region" description="Basic and acidic residues" evidence="2">
    <location>
        <begin position="215"/>
        <end position="227"/>
    </location>
</feature>
<organism evidence="4 5">
    <name type="scientific">Danio rerio</name>
    <name type="common">Zebrafish</name>
    <name type="synonym">Brachydanio rerio</name>
    <dbReference type="NCBI Taxonomy" id="7955"/>
    <lineage>
        <taxon>Eukaryota</taxon>
        <taxon>Metazoa</taxon>
        <taxon>Chordata</taxon>
        <taxon>Craniata</taxon>
        <taxon>Vertebrata</taxon>
        <taxon>Euteleostomi</taxon>
        <taxon>Actinopterygii</taxon>
        <taxon>Neopterygii</taxon>
        <taxon>Teleostei</taxon>
        <taxon>Ostariophysi</taxon>
        <taxon>Cypriniformes</taxon>
        <taxon>Danionidae</taxon>
        <taxon>Danioninae</taxon>
        <taxon>Danio</taxon>
    </lineage>
</organism>
<feature type="domain" description="CCHC-type" evidence="3">
    <location>
        <begin position="173"/>
        <end position="188"/>
    </location>
</feature>
<reference evidence="5" key="1">
    <citation type="submission" date="2025-08" db="UniProtKB">
        <authorList>
            <consortium name="RefSeq"/>
        </authorList>
    </citation>
    <scope>IDENTIFICATION</scope>
    <source>
        <strain evidence="5">Tuebingen</strain>
        <tissue evidence="5">Fibroblasts and whole tissue</tissue>
    </source>
</reference>
<evidence type="ECO:0000313" key="4">
    <source>
        <dbReference type="Proteomes" id="UP000000437"/>
    </source>
</evidence>
<keyword evidence="1" id="KW-0479">Metal-binding</keyword>
<dbReference type="InterPro" id="IPR036875">
    <property type="entry name" value="Znf_CCHC_sf"/>
</dbReference>
<sequence>MASSPAEGAASLSLRHGVRCMAEPGVTVEDVLLAAGEQIGYENICSASRMNKAVVIFVKEENLVNHLISTGVEVSGAYITVSPLVTPTTRVTISNVPPFIKNAEIERALASYGKLASPIRMISLGCKNEALKHVLSFRRQVFMFLNEPELNVSFRLWHEGKSFLLYASTGSLKCFECGDLGHKKAKCPHKVQADENIEQHSVDRDRDINTNVVEEQPRVVNETHDGDVADSNSGSVRTDDGPVVSINQNNTVEEIARHDDDDDDDDDDDEIVAESSGAGVETMTEEKEIEQQLENSQGLEMNNDNETMDDDACSDISDFGPQVMGELYTLQEINDFLDETFGKVIEVEDFFPDVDKFIASVVLLQKTVSLDELSKQKRFRLRKHLTKLRKGKPRKLKK</sequence>
<gene>
    <name evidence="5" type="primary">LOC108179569</name>
</gene>
<dbReference type="GO" id="GO:0003676">
    <property type="term" value="F:nucleic acid binding"/>
    <property type="evidence" value="ECO:0007669"/>
    <property type="project" value="InterPro"/>
</dbReference>
<evidence type="ECO:0000259" key="3">
    <source>
        <dbReference type="PROSITE" id="PS50158"/>
    </source>
</evidence>
<dbReference type="PROSITE" id="PS50158">
    <property type="entry name" value="ZF_CCHC"/>
    <property type="match status" value="1"/>
</dbReference>
<dbReference type="RefSeq" id="XP_021330367.1">
    <property type="nucleotide sequence ID" value="XM_021474692.3"/>
</dbReference>
<keyword evidence="4" id="KW-1185">Reference proteome</keyword>
<evidence type="ECO:0000256" key="2">
    <source>
        <dbReference type="SAM" id="MobiDB-lite"/>
    </source>
</evidence>
<name>A0A8M9PGJ0_DANRE</name>